<keyword evidence="1" id="KW-1133">Transmembrane helix</keyword>
<evidence type="ECO:0000313" key="2">
    <source>
        <dbReference type="EMBL" id="QIB68583.1"/>
    </source>
</evidence>
<evidence type="ECO:0000313" key="3">
    <source>
        <dbReference type="Proteomes" id="UP000466848"/>
    </source>
</evidence>
<evidence type="ECO:0000256" key="1">
    <source>
        <dbReference type="SAM" id="Phobius"/>
    </source>
</evidence>
<dbReference type="RefSeq" id="WP_163065446.1">
    <property type="nucleotide sequence ID" value="NZ_CP048649.1"/>
</dbReference>
<sequence length="227" mass="26875">MELNSLYNILIFIAPGLLVKELHGYFVKGKVFKQPAYEYIFEIVVDSLIVLFFSVVVINYFNKENLSTVESITTYFNDIFNIASFIGIAFPIAVIWCILKYKVIIPSFLKTKNFMFTKLGFTFVHTGKPSTWDSMMEYQDINNTWQVVSVYNHNNYITSGMIEERISSNAAEFELALEYKQDTEKLMKEYPEKFRVWHEYYNINTGLRVLFYNQELLQEHWDKMINK</sequence>
<keyword evidence="1" id="KW-0472">Membrane</keyword>
<keyword evidence="1" id="KW-0812">Transmembrane</keyword>
<reference evidence="2 3" key="1">
    <citation type="submission" date="2020-02" db="EMBL/GenBank/DDBJ databases">
        <authorList>
            <person name="Kim Y.B."/>
            <person name="Roh S.W."/>
        </authorList>
    </citation>
    <scope>NUCLEOTIDE SEQUENCE [LARGE SCALE GENOMIC DNA]</scope>
    <source>
        <strain evidence="2 3">DSM 103574</strain>
    </source>
</reference>
<keyword evidence="3" id="KW-1185">Reference proteome</keyword>
<dbReference type="KEGG" id="abut:Ami103574_04270"/>
<proteinExistence type="predicted"/>
<protein>
    <submittedName>
        <fullName evidence="2">Uncharacterized protein</fullName>
    </submittedName>
</protein>
<gene>
    <name evidence="2" type="ORF">Ami103574_04270</name>
</gene>
<organism evidence="2 3">
    <name type="scientific">Aminipila butyrica</name>
    <dbReference type="NCBI Taxonomy" id="433296"/>
    <lineage>
        <taxon>Bacteria</taxon>
        <taxon>Bacillati</taxon>
        <taxon>Bacillota</taxon>
        <taxon>Clostridia</taxon>
        <taxon>Peptostreptococcales</taxon>
        <taxon>Anaerovoracaceae</taxon>
        <taxon>Aminipila</taxon>
    </lineage>
</organism>
<accession>A0A858BRQ6</accession>
<name>A0A858BRQ6_9FIRM</name>
<dbReference type="Proteomes" id="UP000466848">
    <property type="component" value="Chromosome"/>
</dbReference>
<feature type="transmembrane region" description="Helical" evidence="1">
    <location>
        <begin position="79"/>
        <end position="99"/>
    </location>
</feature>
<dbReference type="AlphaFoldDB" id="A0A858BRQ6"/>
<feature type="transmembrane region" description="Helical" evidence="1">
    <location>
        <begin position="6"/>
        <end position="27"/>
    </location>
</feature>
<dbReference type="EMBL" id="CP048649">
    <property type="protein sequence ID" value="QIB68583.1"/>
    <property type="molecule type" value="Genomic_DNA"/>
</dbReference>
<feature type="transmembrane region" description="Helical" evidence="1">
    <location>
        <begin position="39"/>
        <end position="59"/>
    </location>
</feature>